<evidence type="ECO:0000313" key="3">
    <source>
        <dbReference type="Proteomes" id="UP000298327"/>
    </source>
</evidence>
<feature type="non-terminal residue" evidence="2">
    <location>
        <position position="111"/>
    </location>
</feature>
<dbReference type="SUPFAM" id="SSF51735">
    <property type="entry name" value="NAD(P)-binding Rossmann-fold domains"/>
    <property type="match status" value="1"/>
</dbReference>
<organism evidence="2 3">
    <name type="scientific">Dentipellis fragilis</name>
    <dbReference type="NCBI Taxonomy" id="205917"/>
    <lineage>
        <taxon>Eukaryota</taxon>
        <taxon>Fungi</taxon>
        <taxon>Dikarya</taxon>
        <taxon>Basidiomycota</taxon>
        <taxon>Agaricomycotina</taxon>
        <taxon>Agaricomycetes</taxon>
        <taxon>Russulales</taxon>
        <taxon>Hericiaceae</taxon>
        <taxon>Dentipellis</taxon>
    </lineage>
</organism>
<dbReference type="STRING" id="205917.A0A4Y9XVN4"/>
<protein>
    <recommendedName>
        <fullName evidence="1">NmrA-like domain-containing protein</fullName>
    </recommendedName>
</protein>
<dbReference type="InterPro" id="IPR008030">
    <property type="entry name" value="NmrA-like"/>
</dbReference>
<feature type="domain" description="NmrA-like" evidence="1">
    <location>
        <begin position="3"/>
        <end position="107"/>
    </location>
</feature>
<dbReference type="InterPro" id="IPR051604">
    <property type="entry name" value="Ergot_Alk_Oxidoreductase"/>
</dbReference>
<dbReference type="PANTHER" id="PTHR43162">
    <property type="match status" value="1"/>
</dbReference>
<dbReference type="AlphaFoldDB" id="A0A4Y9XVN4"/>
<dbReference type="Pfam" id="PF05368">
    <property type="entry name" value="NmrA"/>
    <property type="match status" value="1"/>
</dbReference>
<dbReference type="Gene3D" id="3.40.50.720">
    <property type="entry name" value="NAD(P)-binding Rossmann-like Domain"/>
    <property type="match status" value="1"/>
</dbReference>
<name>A0A4Y9XVN4_9AGAM</name>
<keyword evidence="3" id="KW-1185">Reference proteome</keyword>
<evidence type="ECO:0000313" key="2">
    <source>
        <dbReference type="EMBL" id="TFY52599.1"/>
    </source>
</evidence>
<sequence length="111" mass="11685">MSILLAPGTSRTVSFVIKALLSSPSPPPIRLLAHTPTSKTTLETIYGASVSVVIADLEDKATLEKAMDGVSVVFVQRAVGEHEVQLGKNAIDAAVAAGVQHFVFCSVLHPY</sequence>
<dbReference type="Proteomes" id="UP000298327">
    <property type="component" value="Unassembled WGS sequence"/>
</dbReference>
<proteinExistence type="predicted"/>
<evidence type="ECO:0000259" key="1">
    <source>
        <dbReference type="Pfam" id="PF05368"/>
    </source>
</evidence>
<accession>A0A4Y9XVN4</accession>
<gene>
    <name evidence="2" type="ORF">EVG20_g10485</name>
</gene>
<dbReference type="InterPro" id="IPR036291">
    <property type="entry name" value="NAD(P)-bd_dom_sf"/>
</dbReference>
<comment type="caution">
    <text evidence="2">The sequence shown here is derived from an EMBL/GenBank/DDBJ whole genome shotgun (WGS) entry which is preliminary data.</text>
</comment>
<reference evidence="2 3" key="1">
    <citation type="submission" date="2019-02" db="EMBL/GenBank/DDBJ databases">
        <title>Genome sequencing of the rare red list fungi Dentipellis fragilis.</title>
        <authorList>
            <person name="Buettner E."/>
            <person name="Kellner H."/>
        </authorList>
    </citation>
    <scope>NUCLEOTIDE SEQUENCE [LARGE SCALE GENOMIC DNA]</scope>
    <source>
        <strain evidence="2 3">DSM 105465</strain>
    </source>
</reference>
<dbReference type="OrthoDB" id="419598at2759"/>
<dbReference type="EMBL" id="SEOQ01001280">
    <property type="protein sequence ID" value="TFY52599.1"/>
    <property type="molecule type" value="Genomic_DNA"/>
</dbReference>
<dbReference type="PANTHER" id="PTHR43162:SF1">
    <property type="entry name" value="PRESTALK A DIFFERENTIATION PROTEIN A"/>
    <property type="match status" value="1"/>
</dbReference>